<dbReference type="GO" id="GO:0009372">
    <property type="term" value="P:quorum sensing"/>
    <property type="evidence" value="ECO:0007669"/>
    <property type="project" value="UniProtKB-UniRule"/>
</dbReference>
<dbReference type="GO" id="GO:0043768">
    <property type="term" value="F:S-ribosylhomocysteine lyase activity"/>
    <property type="evidence" value="ECO:0007669"/>
    <property type="project" value="UniProtKB-UniRule"/>
</dbReference>
<keyword evidence="6 14" id="KW-0673">Quorum sensing</keyword>
<dbReference type="NCBIfam" id="NF002602">
    <property type="entry name" value="PRK02260.1-2"/>
    <property type="match status" value="1"/>
</dbReference>
<feature type="binding site" evidence="14">
    <location>
        <position position="129"/>
    </location>
    <ligand>
        <name>Fe cation</name>
        <dbReference type="ChEBI" id="CHEBI:24875"/>
    </ligand>
</feature>
<dbReference type="HAMAP" id="MF_00091">
    <property type="entry name" value="LuxS"/>
    <property type="match status" value="1"/>
</dbReference>
<dbReference type="PRINTS" id="PR01487">
    <property type="entry name" value="LUXSPROTEIN"/>
</dbReference>
<evidence type="ECO:0000256" key="3">
    <source>
        <dbReference type="ARBA" id="ARBA00011738"/>
    </source>
</evidence>
<evidence type="ECO:0000256" key="7">
    <source>
        <dbReference type="ARBA" id="ARBA00022723"/>
    </source>
</evidence>
<evidence type="ECO:0000256" key="10">
    <source>
        <dbReference type="ARBA" id="ARBA00023239"/>
    </source>
</evidence>
<keyword evidence="9 14" id="KW-0408">Iron</keyword>
<dbReference type="EC" id="4.4.1.21" evidence="4 14"/>
<gene>
    <name evidence="14" type="primary">luxS</name>
    <name evidence="15" type="ORF">SAMN02745213_02221</name>
</gene>
<dbReference type="InterPro" id="IPR003815">
    <property type="entry name" value="S-ribosylhomocysteinase"/>
</dbReference>
<evidence type="ECO:0000256" key="12">
    <source>
        <dbReference type="ARBA" id="ARBA00030600"/>
    </source>
</evidence>
<protein>
    <recommendedName>
        <fullName evidence="5 14">S-ribosylhomocysteine lyase</fullName>
        <ecNumber evidence="4 14">4.4.1.21</ecNumber>
    </recommendedName>
    <alternativeName>
        <fullName evidence="12 14">AI-2 synthesis protein</fullName>
    </alternativeName>
    <alternativeName>
        <fullName evidence="13 14">Autoinducer-2 production protein LuxS</fullName>
    </alternativeName>
</protein>
<evidence type="ECO:0000256" key="5">
    <source>
        <dbReference type="ARBA" id="ARBA00015130"/>
    </source>
</evidence>
<comment type="cofactor">
    <cofactor evidence="14">
        <name>Fe cation</name>
        <dbReference type="ChEBI" id="CHEBI:24875"/>
    </cofactor>
    <text evidence="14">Binds 1 Fe cation per subunit.</text>
</comment>
<evidence type="ECO:0000256" key="13">
    <source>
        <dbReference type="ARBA" id="ARBA00031777"/>
    </source>
</evidence>
<dbReference type="RefSeq" id="WP_031492470.1">
    <property type="nucleotide sequence ID" value="NZ_FUXX01000060.1"/>
</dbReference>
<dbReference type="InterPro" id="IPR037005">
    <property type="entry name" value="LuxS_sf"/>
</dbReference>
<comment type="similarity">
    <text evidence="2 14">Belongs to the LuxS family.</text>
</comment>
<keyword evidence="7 14" id="KW-0479">Metal-binding</keyword>
<sequence>MPLVDSFLVDHTIMPAPSVRKAKVMKTPKGDTIQVWDLRFKKPNHGRMTVKGIHTFEHYFAGFMREHLNNPGVIEVIDISPMGCQTGFYMSLIGEAQGDNVAKSFELALKDIASLDDNAKIPAANPYQCGSCDLHSLQDAKDISKEVLEKGIVVVNNEDIALDPEKLKDLA</sequence>
<evidence type="ECO:0000256" key="2">
    <source>
        <dbReference type="ARBA" id="ARBA00007311"/>
    </source>
</evidence>
<dbReference type="PANTHER" id="PTHR35799">
    <property type="entry name" value="S-RIBOSYLHOMOCYSTEINE LYASE"/>
    <property type="match status" value="1"/>
</dbReference>
<evidence type="ECO:0000256" key="1">
    <source>
        <dbReference type="ARBA" id="ARBA00000297"/>
    </source>
</evidence>
<dbReference type="Gene3D" id="3.30.1360.80">
    <property type="entry name" value="S-ribosylhomocysteinase (LuxS)"/>
    <property type="match status" value="1"/>
</dbReference>
<keyword evidence="8 14" id="KW-0071">Autoinducer synthesis</keyword>
<dbReference type="SUPFAM" id="SSF63411">
    <property type="entry name" value="LuxS/MPP-like metallohydrolase"/>
    <property type="match status" value="1"/>
</dbReference>
<evidence type="ECO:0000256" key="11">
    <source>
        <dbReference type="ARBA" id="ARBA00024654"/>
    </source>
</evidence>
<comment type="function">
    <text evidence="11 14">Involved in the synthesis of autoinducer 2 (AI-2) which is secreted by bacteria and is used to communicate both the cell density and the metabolic potential of the environment. The regulation of gene expression in response to changes in cell density is called quorum sensing. Catalyzes the transformation of S-ribosylhomocysteine (RHC) to homocysteine (HC) and 4,5-dihydroxy-2,3-pentadione (DPD).</text>
</comment>
<evidence type="ECO:0000256" key="9">
    <source>
        <dbReference type="ARBA" id="ARBA00023004"/>
    </source>
</evidence>
<dbReference type="AlphaFoldDB" id="A0A1T4VX01"/>
<accession>A0A1T4VX01</accession>
<keyword evidence="16" id="KW-1185">Reference proteome</keyword>
<evidence type="ECO:0000256" key="4">
    <source>
        <dbReference type="ARBA" id="ARBA00012240"/>
    </source>
</evidence>
<dbReference type="STRING" id="83771.SAMN02910357_02549"/>
<reference evidence="16" key="1">
    <citation type="submission" date="2017-02" db="EMBL/GenBank/DDBJ databases">
        <authorList>
            <person name="Varghese N."/>
            <person name="Submissions S."/>
        </authorList>
    </citation>
    <scope>NUCLEOTIDE SEQUENCE [LARGE SCALE GENOMIC DNA]</scope>
    <source>
        <strain evidence="16">DSM 3072</strain>
    </source>
</reference>
<proteinExistence type="inferred from homology"/>
<dbReference type="InterPro" id="IPR011249">
    <property type="entry name" value="Metalloenz_LuxS/M16"/>
</dbReference>
<evidence type="ECO:0000313" key="16">
    <source>
        <dbReference type="Proteomes" id="UP000242432"/>
    </source>
</evidence>
<comment type="catalytic activity">
    <reaction evidence="1 14">
        <text>S-(5-deoxy-D-ribos-5-yl)-L-homocysteine = (S)-4,5-dihydroxypentane-2,3-dione + L-homocysteine</text>
        <dbReference type="Rhea" id="RHEA:17753"/>
        <dbReference type="ChEBI" id="CHEBI:29484"/>
        <dbReference type="ChEBI" id="CHEBI:58195"/>
        <dbReference type="ChEBI" id="CHEBI:58199"/>
        <dbReference type="EC" id="4.4.1.21"/>
    </reaction>
</comment>
<evidence type="ECO:0000313" key="15">
    <source>
        <dbReference type="EMBL" id="SKA69514.1"/>
    </source>
</evidence>
<evidence type="ECO:0000256" key="8">
    <source>
        <dbReference type="ARBA" id="ARBA00022929"/>
    </source>
</evidence>
<feature type="binding site" evidence="14">
    <location>
        <position position="58"/>
    </location>
    <ligand>
        <name>Fe cation</name>
        <dbReference type="ChEBI" id="CHEBI:24875"/>
    </ligand>
</feature>
<dbReference type="PIRSF" id="PIRSF006160">
    <property type="entry name" value="AI2"/>
    <property type="match status" value="1"/>
</dbReference>
<evidence type="ECO:0000256" key="6">
    <source>
        <dbReference type="ARBA" id="ARBA00022654"/>
    </source>
</evidence>
<dbReference type="PANTHER" id="PTHR35799:SF1">
    <property type="entry name" value="S-RIBOSYLHOMOCYSTEINE LYASE"/>
    <property type="match status" value="1"/>
</dbReference>
<dbReference type="EMBL" id="FUXX01000060">
    <property type="protein sequence ID" value="SKA69514.1"/>
    <property type="molecule type" value="Genomic_DNA"/>
</dbReference>
<name>A0A1T4VX01_9GAMM</name>
<dbReference type="GO" id="GO:0005506">
    <property type="term" value="F:iron ion binding"/>
    <property type="evidence" value="ECO:0007669"/>
    <property type="project" value="InterPro"/>
</dbReference>
<comment type="subunit">
    <text evidence="3 14">Homodimer.</text>
</comment>
<dbReference type="Pfam" id="PF02664">
    <property type="entry name" value="LuxS"/>
    <property type="match status" value="1"/>
</dbReference>
<evidence type="ECO:0000256" key="14">
    <source>
        <dbReference type="HAMAP-Rule" id="MF_00091"/>
    </source>
</evidence>
<organism evidence="15 16">
    <name type="scientific">Succinivibrio dextrinosolvens DSM 3072</name>
    <dbReference type="NCBI Taxonomy" id="1123324"/>
    <lineage>
        <taxon>Bacteria</taxon>
        <taxon>Pseudomonadati</taxon>
        <taxon>Pseudomonadota</taxon>
        <taxon>Gammaproteobacteria</taxon>
        <taxon>Aeromonadales</taxon>
        <taxon>Succinivibrionaceae</taxon>
        <taxon>Succinivibrio</taxon>
    </lineage>
</organism>
<keyword evidence="10 14" id="KW-0456">Lyase</keyword>
<dbReference type="Proteomes" id="UP000242432">
    <property type="component" value="Unassembled WGS sequence"/>
</dbReference>
<feature type="binding site" evidence="14">
    <location>
        <position position="54"/>
    </location>
    <ligand>
        <name>Fe cation</name>
        <dbReference type="ChEBI" id="CHEBI:24875"/>
    </ligand>
</feature>